<evidence type="ECO:0000256" key="6">
    <source>
        <dbReference type="PIRSR" id="PIRSR000097-2"/>
    </source>
</evidence>
<reference evidence="9 10" key="1">
    <citation type="submission" date="2018-01" db="EMBL/GenBank/DDBJ databases">
        <title>Denitrification phenotypes of diverse strains of Pseudomonas stutzeri.</title>
        <authorList>
            <person name="Milligan D.A."/>
            <person name="Bergaust L."/>
            <person name="Bakken L.R."/>
            <person name="Frostegard A."/>
        </authorList>
    </citation>
    <scope>NUCLEOTIDE SEQUENCE [LARGE SCALE GENOMIC DNA]</scope>
    <source>
        <strain evidence="9 10">28a3</strain>
    </source>
</reference>
<evidence type="ECO:0000256" key="5">
    <source>
        <dbReference type="PIRSR" id="PIRSR000097-1"/>
    </source>
</evidence>
<evidence type="ECO:0000256" key="1">
    <source>
        <dbReference type="ARBA" id="ARBA00007905"/>
    </source>
</evidence>
<dbReference type="PRINTS" id="PR00069">
    <property type="entry name" value="ALDKETRDTASE"/>
</dbReference>
<evidence type="ECO:0000313" key="10">
    <source>
        <dbReference type="Proteomes" id="UP000235897"/>
    </source>
</evidence>
<dbReference type="Pfam" id="PF00248">
    <property type="entry name" value="Aldo_ket_red"/>
    <property type="match status" value="1"/>
</dbReference>
<feature type="active site" description="Proton donor" evidence="5">
    <location>
        <position position="40"/>
    </location>
</feature>
<dbReference type="GO" id="GO:1990002">
    <property type="term" value="F:methylglyoxal reductase (NADPH) (acetol producing) activity"/>
    <property type="evidence" value="ECO:0007669"/>
    <property type="project" value="TreeGrafter"/>
</dbReference>
<dbReference type="InterPro" id="IPR018170">
    <property type="entry name" value="Aldo/ket_reductase_CS"/>
</dbReference>
<dbReference type="InterPro" id="IPR020471">
    <property type="entry name" value="AKR"/>
</dbReference>
<dbReference type="InterPro" id="IPR023210">
    <property type="entry name" value="NADP_OxRdtase_dom"/>
</dbReference>
<dbReference type="FunFam" id="3.20.20.100:FF:000002">
    <property type="entry name" value="2,5-diketo-D-gluconic acid reductase A"/>
    <property type="match status" value="1"/>
</dbReference>
<dbReference type="SUPFAM" id="SSF51430">
    <property type="entry name" value="NAD(P)-linked oxidoreductase"/>
    <property type="match status" value="1"/>
</dbReference>
<evidence type="ECO:0000256" key="7">
    <source>
        <dbReference type="PIRSR" id="PIRSR000097-3"/>
    </source>
</evidence>
<proteinExistence type="inferred from homology"/>
<evidence type="ECO:0000259" key="8">
    <source>
        <dbReference type="Pfam" id="PF00248"/>
    </source>
</evidence>
<dbReference type="NCBIfam" id="NF008377">
    <property type="entry name" value="PRK11172.1"/>
    <property type="match status" value="1"/>
</dbReference>
<dbReference type="GO" id="GO:0051596">
    <property type="term" value="P:methylglyoxal catabolic process"/>
    <property type="evidence" value="ECO:0007669"/>
    <property type="project" value="TreeGrafter"/>
</dbReference>
<dbReference type="CDD" id="cd19139">
    <property type="entry name" value="AKR_AKR3F2"/>
    <property type="match status" value="1"/>
</dbReference>
<keyword evidence="2" id="KW-0521">NADP</keyword>
<evidence type="ECO:0000313" key="9">
    <source>
        <dbReference type="EMBL" id="PNG03840.1"/>
    </source>
</evidence>
<dbReference type="Gene3D" id="3.20.20.100">
    <property type="entry name" value="NADP-dependent oxidoreductase domain"/>
    <property type="match status" value="1"/>
</dbReference>
<evidence type="ECO:0000256" key="3">
    <source>
        <dbReference type="ARBA" id="ARBA00023002"/>
    </source>
</evidence>
<sequence>MMTIPAFGLGTFRLKGQQVIDSVKTGLELGYRHIDTAQIYDNEAEVGQAIAESGVPRDELFVTTKIWTSNLSADRLIPSLEESLSKLRMEQVDLTLVHWPSPNDELAVADYLAQMLDAKQRGLTRAIGISNFTISHMQQAIDAIGAENIATNQVEVHPFLQNRKVIEFARSHGIHITAYMPLAYGKVMQDEVLQRIAEAHGASPAQVALAWLLQQGFAVIPSSTKRENLAANLEAQQLRLTDEEMQQIATLDRNERLANPGFAPKWD</sequence>
<dbReference type="InterPro" id="IPR036812">
    <property type="entry name" value="NAD(P)_OxRdtase_dom_sf"/>
</dbReference>
<gene>
    <name evidence="9" type="ORF">CXL00_19515</name>
</gene>
<feature type="binding site" evidence="6">
    <location>
        <position position="98"/>
    </location>
    <ligand>
        <name>substrate</name>
    </ligand>
</feature>
<dbReference type="PROSITE" id="PS00798">
    <property type="entry name" value="ALDOKETO_REDUCTASE_1"/>
    <property type="match status" value="1"/>
</dbReference>
<dbReference type="PANTHER" id="PTHR43827">
    <property type="entry name" value="2,5-DIKETO-D-GLUCONIC ACID REDUCTASE"/>
    <property type="match status" value="1"/>
</dbReference>
<dbReference type="OrthoDB" id="9804790at2"/>
<feature type="site" description="Lowers pKa of active site Tyr" evidence="7">
    <location>
        <position position="65"/>
    </location>
</feature>
<comment type="catalytic activity">
    <reaction evidence="4">
        <text>hydroxyacetone + NADP(+) = methylglyoxal + NADPH + H(+)</text>
        <dbReference type="Rhea" id="RHEA:27986"/>
        <dbReference type="ChEBI" id="CHEBI:15378"/>
        <dbReference type="ChEBI" id="CHEBI:17158"/>
        <dbReference type="ChEBI" id="CHEBI:27957"/>
        <dbReference type="ChEBI" id="CHEBI:57783"/>
        <dbReference type="ChEBI" id="CHEBI:58349"/>
    </reaction>
</comment>
<dbReference type="AlphaFoldDB" id="A0A2N8SMX6"/>
<organism evidence="9 10">
    <name type="scientific">Stutzerimonas stutzeri</name>
    <name type="common">Pseudomonas stutzeri</name>
    <dbReference type="NCBI Taxonomy" id="316"/>
    <lineage>
        <taxon>Bacteria</taxon>
        <taxon>Pseudomonadati</taxon>
        <taxon>Pseudomonadota</taxon>
        <taxon>Gammaproteobacteria</taxon>
        <taxon>Pseudomonadales</taxon>
        <taxon>Pseudomonadaceae</taxon>
        <taxon>Stutzerimonas</taxon>
    </lineage>
</organism>
<dbReference type="PROSITE" id="PS00062">
    <property type="entry name" value="ALDOKETO_REDUCTASE_2"/>
    <property type="match status" value="1"/>
</dbReference>
<evidence type="ECO:0000256" key="4">
    <source>
        <dbReference type="ARBA" id="ARBA00049445"/>
    </source>
</evidence>
<keyword evidence="3" id="KW-0560">Oxidoreductase</keyword>
<protein>
    <submittedName>
        <fullName evidence="9">2,5-didehydrogluconate reductase DkgB</fullName>
    </submittedName>
</protein>
<comment type="similarity">
    <text evidence="1">Belongs to the aldo/keto reductase family.</text>
</comment>
<name>A0A2N8SMX6_STUST</name>
<feature type="domain" description="NADP-dependent oxidoreductase" evidence="8">
    <location>
        <begin position="8"/>
        <end position="251"/>
    </location>
</feature>
<dbReference type="EMBL" id="POUW01000008">
    <property type="protein sequence ID" value="PNG03840.1"/>
    <property type="molecule type" value="Genomic_DNA"/>
</dbReference>
<evidence type="ECO:0000256" key="2">
    <source>
        <dbReference type="ARBA" id="ARBA00022857"/>
    </source>
</evidence>
<dbReference type="PIRSF" id="PIRSF000097">
    <property type="entry name" value="AKR"/>
    <property type="match status" value="1"/>
</dbReference>
<comment type="caution">
    <text evidence="9">The sequence shown here is derived from an EMBL/GenBank/DDBJ whole genome shotgun (WGS) entry which is preliminary data.</text>
</comment>
<dbReference type="PANTHER" id="PTHR43827:SF3">
    <property type="entry name" value="NADP-DEPENDENT OXIDOREDUCTASE DOMAIN-CONTAINING PROTEIN"/>
    <property type="match status" value="1"/>
</dbReference>
<dbReference type="Proteomes" id="UP000235897">
    <property type="component" value="Unassembled WGS sequence"/>
</dbReference>
<accession>A0A2N8SMX6</accession>